<dbReference type="Gene3D" id="1.20.5.1930">
    <property type="match status" value="1"/>
</dbReference>
<evidence type="ECO:0000259" key="17">
    <source>
        <dbReference type="PROSITE" id="PS50109"/>
    </source>
</evidence>
<comment type="cofactor">
    <cofactor evidence="2">
        <name>[4Fe-4S] cluster</name>
        <dbReference type="ChEBI" id="CHEBI:49883"/>
    </cofactor>
</comment>
<dbReference type="EMBL" id="BORU01000001">
    <property type="protein sequence ID" value="GIO54738.1"/>
    <property type="molecule type" value="Genomic_DNA"/>
</dbReference>
<evidence type="ECO:0000256" key="7">
    <source>
        <dbReference type="ARBA" id="ARBA00022679"/>
    </source>
</evidence>
<dbReference type="PANTHER" id="PTHR24421:SF10">
    <property type="entry name" value="NITRATE_NITRITE SENSOR PROTEIN NARQ"/>
    <property type="match status" value="1"/>
</dbReference>
<organism evidence="18 19">
    <name type="scientific">Paenibacillus cineris</name>
    <dbReference type="NCBI Taxonomy" id="237530"/>
    <lineage>
        <taxon>Bacteria</taxon>
        <taxon>Bacillati</taxon>
        <taxon>Bacillota</taxon>
        <taxon>Bacilli</taxon>
        <taxon>Bacillales</taxon>
        <taxon>Paenibacillaceae</taxon>
        <taxon>Paenibacillus</taxon>
    </lineage>
</organism>
<evidence type="ECO:0000256" key="14">
    <source>
        <dbReference type="ARBA" id="ARBA00023014"/>
    </source>
</evidence>
<dbReference type="SMART" id="SM00387">
    <property type="entry name" value="HATPase_c"/>
    <property type="match status" value="1"/>
</dbReference>
<reference evidence="18 19" key="1">
    <citation type="submission" date="2021-03" db="EMBL/GenBank/DDBJ databases">
        <title>Antimicrobial resistance genes in bacteria isolated from Japanese honey, and their potential for conferring macrolide and lincosamide resistance in the American foulbrood pathogen Paenibacillus larvae.</title>
        <authorList>
            <person name="Okamoto M."/>
            <person name="Kumagai M."/>
            <person name="Kanamori H."/>
            <person name="Takamatsu D."/>
        </authorList>
    </citation>
    <scope>NUCLEOTIDE SEQUENCE [LARGE SCALE GENOMIC DNA]</scope>
    <source>
        <strain evidence="18 19">J21TS7</strain>
    </source>
</reference>
<dbReference type="Gene3D" id="3.30.565.10">
    <property type="entry name" value="Histidine kinase-like ATPase, C-terminal domain"/>
    <property type="match status" value="1"/>
</dbReference>
<feature type="domain" description="Histidine kinase" evidence="17">
    <location>
        <begin position="163"/>
        <end position="350"/>
    </location>
</feature>
<evidence type="ECO:0000313" key="18">
    <source>
        <dbReference type="EMBL" id="GIO54738.1"/>
    </source>
</evidence>
<evidence type="ECO:0000256" key="9">
    <source>
        <dbReference type="ARBA" id="ARBA00022741"/>
    </source>
</evidence>
<keyword evidence="10 16" id="KW-0418">Kinase</keyword>
<dbReference type="InterPro" id="IPR003594">
    <property type="entry name" value="HATPase_dom"/>
</dbReference>
<evidence type="ECO:0000256" key="6">
    <source>
        <dbReference type="ARBA" id="ARBA00022553"/>
    </source>
</evidence>
<evidence type="ECO:0000256" key="11">
    <source>
        <dbReference type="ARBA" id="ARBA00022840"/>
    </source>
</evidence>
<dbReference type="InterPro" id="IPR036890">
    <property type="entry name" value="HATPase_C_sf"/>
</dbReference>
<dbReference type="SUPFAM" id="SSF55874">
    <property type="entry name" value="ATPase domain of HSP90 chaperone/DNA topoisomerase II/histidine kinase"/>
    <property type="match status" value="1"/>
</dbReference>
<keyword evidence="14" id="KW-0411">Iron-sulfur</keyword>
<dbReference type="PANTHER" id="PTHR24421">
    <property type="entry name" value="NITRATE/NITRITE SENSOR PROTEIN NARX-RELATED"/>
    <property type="match status" value="1"/>
</dbReference>
<gene>
    <name evidence="18" type="ORF">J21TS7_30560</name>
</gene>
<dbReference type="PRINTS" id="PR00344">
    <property type="entry name" value="BCTRLSENSOR"/>
</dbReference>
<evidence type="ECO:0000256" key="12">
    <source>
        <dbReference type="ARBA" id="ARBA00023004"/>
    </source>
</evidence>
<keyword evidence="8" id="KW-0479">Metal-binding</keyword>
<comment type="catalytic activity">
    <reaction evidence="1 16">
        <text>ATP + protein L-histidine = ADP + protein N-phospho-L-histidine.</text>
        <dbReference type="EC" id="2.7.13.3"/>
    </reaction>
</comment>
<dbReference type="Pfam" id="PF02518">
    <property type="entry name" value="HATPase_c"/>
    <property type="match status" value="1"/>
</dbReference>
<evidence type="ECO:0000256" key="2">
    <source>
        <dbReference type="ARBA" id="ARBA00001966"/>
    </source>
</evidence>
<comment type="subcellular location">
    <subcellularLocation>
        <location evidence="3">Cytoplasm</location>
    </subcellularLocation>
</comment>
<keyword evidence="5" id="KW-0963">Cytoplasm</keyword>
<dbReference type="InterPro" id="IPR011712">
    <property type="entry name" value="Sig_transdc_His_kin_sub3_dim/P"/>
</dbReference>
<dbReference type="Pfam" id="PF07730">
    <property type="entry name" value="HisKA_3"/>
    <property type="match status" value="1"/>
</dbReference>
<evidence type="ECO:0000256" key="10">
    <source>
        <dbReference type="ARBA" id="ARBA00022777"/>
    </source>
</evidence>
<keyword evidence="19" id="KW-1185">Reference proteome</keyword>
<keyword evidence="4" id="KW-0004">4Fe-4S</keyword>
<evidence type="ECO:0000256" key="16">
    <source>
        <dbReference type="PIRNR" id="PIRNR037432"/>
    </source>
</evidence>
<dbReference type="PROSITE" id="PS50109">
    <property type="entry name" value="HIS_KIN"/>
    <property type="match status" value="1"/>
</dbReference>
<evidence type="ECO:0000256" key="3">
    <source>
        <dbReference type="ARBA" id="ARBA00004496"/>
    </source>
</evidence>
<name>A0ABQ4LE23_9BACL</name>
<comment type="function">
    <text evidence="15">Member of the two-component regulatory system NreB/NreC involved in the control of dissimilatory nitrate/nitrite reduction in response to oxygen. NreB functions as a direct oxygen sensor histidine kinase which is autophosphorylated, in the absence of oxygen, probably at the conserved histidine residue, and transfers its phosphate group probably to a conserved aspartate residue of NreC. NreB/NreC activates the expression of the nitrate (narGHJI) and nitrite (nir) reductase operons, as well as the putative nitrate transporter gene narT.</text>
</comment>
<evidence type="ECO:0000256" key="1">
    <source>
        <dbReference type="ARBA" id="ARBA00000085"/>
    </source>
</evidence>
<dbReference type="Gene3D" id="3.30.450.20">
    <property type="entry name" value="PAS domain"/>
    <property type="match status" value="1"/>
</dbReference>
<keyword evidence="6" id="KW-0597">Phosphoprotein</keyword>
<dbReference type="CDD" id="cd16917">
    <property type="entry name" value="HATPase_UhpB-NarQ-NarX-like"/>
    <property type="match status" value="1"/>
</dbReference>
<dbReference type="Proteomes" id="UP000676601">
    <property type="component" value="Unassembled WGS sequence"/>
</dbReference>
<evidence type="ECO:0000256" key="4">
    <source>
        <dbReference type="ARBA" id="ARBA00022485"/>
    </source>
</evidence>
<dbReference type="RefSeq" id="WP_212984085.1">
    <property type="nucleotide sequence ID" value="NZ_BORU01000001.1"/>
</dbReference>
<sequence>MIRMTDEHLNDLLKKMYANSMEAIFFIDEKGSVVAMNPAAENILDIDVIERMQSGVDDSFCQACKGYTDEKDQISCSKCYLDYPKGDFSSFQVYLQTRGEGVVPYAASYHTIDEERGIRVLMLLDLTKQQKTQEMLQRSNLLKYVIKAQEDERKRISRELHDSVAQELLSSLVDLRVVKYMEVGEDVLKKLQQTEVSLTRLLDDIRHLSVELRPASLDDLGLEAAFRSHFKWIEKNYGLLVDFSAELSAARYSSEIETVVYRVCQEAVLNALKYAGTDEVHVRLCEEDGVLQLTVKDDGTGFNMNENEAKGTGLGLYGMRERAELVGGQFMLYSAIGGGTKVELRIPCSEDNERERETDTR</sequence>
<comment type="caution">
    <text evidence="18">The sequence shown here is derived from an EMBL/GenBank/DDBJ whole genome shotgun (WGS) entry which is preliminary data.</text>
</comment>
<dbReference type="EC" id="2.7.13.3" evidence="16"/>
<dbReference type="InterPro" id="IPR017203">
    <property type="entry name" value="Sig_transdc_His_kinase_NreB"/>
</dbReference>
<keyword evidence="13 16" id="KW-0902">Two-component regulatory system</keyword>
<keyword evidence="11 16" id="KW-0067">ATP-binding</keyword>
<dbReference type="InterPro" id="IPR050482">
    <property type="entry name" value="Sensor_HK_TwoCompSys"/>
</dbReference>
<keyword evidence="7 16" id="KW-0808">Transferase</keyword>
<evidence type="ECO:0000256" key="8">
    <source>
        <dbReference type="ARBA" id="ARBA00022723"/>
    </source>
</evidence>
<protein>
    <recommendedName>
        <fullName evidence="16">Sensor histidine kinase</fullName>
        <ecNumber evidence="16">2.7.13.3</ecNumber>
    </recommendedName>
</protein>
<dbReference type="InterPro" id="IPR005467">
    <property type="entry name" value="His_kinase_dom"/>
</dbReference>
<keyword evidence="9 16" id="KW-0547">Nucleotide-binding</keyword>
<dbReference type="InterPro" id="IPR004358">
    <property type="entry name" value="Sig_transdc_His_kin-like_C"/>
</dbReference>
<dbReference type="GO" id="GO:0016301">
    <property type="term" value="F:kinase activity"/>
    <property type="evidence" value="ECO:0007669"/>
    <property type="project" value="UniProtKB-KW"/>
</dbReference>
<keyword evidence="12" id="KW-0408">Iron</keyword>
<proteinExistence type="predicted"/>
<evidence type="ECO:0000313" key="19">
    <source>
        <dbReference type="Proteomes" id="UP000676601"/>
    </source>
</evidence>
<evidence type="ECO:0000256" key="5">
    <source>
        <dbReference type="ARBA" id="ARBA00022490"/>
    </source>
</evidence>
<evidence type="ECO:0000256" key="13">
    <source>
        <dbReference type="ARBA" id="ARBA00023012"/>
    </source>
</evidence>
<accession>A0ABQ4LE23</accession>
<evidence type="ECO:0000256" key="15">
    <source>
        <dbReference type="ARBA" id="ARBA00024827"/>
    </source>
</evidence>
<dbReference type="PIRSF" id="PIRSF037432">
    <property type="entry name" value="STHK_NreB"/>
    <property type="match status" value="1"/>
</dbReference>